<evidence type="ECO:0000256" key="5">
    <source>
        <dbReference type="ARBA" id="ARBA00022840"/>
    </source>
</evidence>
<evidence type="ECO:0000259" key="12">
    <source>
        <dbReference type="PROSITE" id="PS50011"/>
    </source>
</evidence>
<evidence type="ECO:0000256" key="3">
    <source>
        <dbReference type="ARBA" id="ARBA00022448"/>
    </source>
</evidence>
<dbReference type="PROSITE" id="PS50006">
    <property type="entry name" value="FHA_DOMAIN"/>
    <property type="match status" value="1"/>
</dbReference>
<evidence type="ECO:0000313" key="14">
    <source>
        <dbReference type="Proteomes" id="UP001305647"/>
    </source>
</evidence>
<keyword evidence="5 8" id="KW-0067">ATP-binding</keyword>
<feature type="binding site" evidence="8">
    <location>
        <position position="340"/>
    </location>
    <ligand>
        <name>ATP</name>
        <dbReference type="ChEBI" id="CHEBI:30616"/>
    </ligand>
</feature>
<dbReference type="InterPro" id="IPR000253">
    <property type="entry name" value="FHA_dom"/>
</dbReference>
<dbReference type="PROSITE" id="PS00108">
    <property type="entry name" value="PROTEIN_KINASE_ST"/>
    <property type="match status" value="1"/>
</dbReference>
<evidence type="ECO:0000256" key="2">
    <source>
        <dbReference type="ARBA" id="ARBA00005575"/>
    </source>
</evidence>
<dbReference type="PANTHER" id="PTHR24348:SF68">
    <property type="entry name" value="SERINE_THREONINE-PROTEIN KINASE ATG1C"/>
    <property type="match status" value="1"/>
</dbReference>
<dbReference type="InterPro" id="IPR008984">
    <property type="entry name" value="SMAD_FHA_dom_sf"/>
</dbReference>
<evidence type="ECO:0000256" key="1">
    <source>
        <dbReference type="ARBA" id="ARBA00004623"/>
    </source>
</evidence>
<dbReference type="GO" id="GO:0006914">
    <property type="term" value="P:autophagy"/>
    <property type="evidence" value="ECO:0007669"/>
    <property type="project" value="UniProtKB-KW"/>
</dbReference>
<evidence type="ECO:0000256" key="6">
    <source>
        <dbReference type="ARBA" id="ARBA00023006"/>
    </source>
</evidence>
<dbReference type="PROSITE" id="PS00107">
    <property type="entry name" value="PROTEIN_KINASE_ATP"/>
    <property type="match status" value="1"/>
</dbReference>
<evidence type="ECO:0000256" key="4">
    <source>
        <dbReference type="ARBA" id="ARBA00022741"/>
    </source>
</evidence>
<keyword evidence="3" id="KW-0813">Transport</keyword>
<feature type="region of interest" description="Disordered" evidence="9">
    <location>
        <begin position="798"/>
        <end position="834"/>
    </location>
</feature>
<dbReference type="Pfam" id="PF00498">
    <property type="entry name" value="FHA"/>
    <property type="match status" value="1"/>
</dbReference>
<dbReference type="InterPro" id="IPR000719">
    <property type="entry name" value="Prot_kinase_dom"/>
</dbReference>
<comment type="caution">
    <text evidence="13">The sequence shown here is derived from an EMBL/GenBank/DDBJ whole genome shotgun (WGS) entry which is preliminary data.</text>
</comment>
<dbReference type="SMART" id="SM00240">
    <property type="entry name" value="FHA"/>
    <property type="match status" value="1"/>
</dbReference>
<organism evidence="13 14">
    <name type="scientific">Parathielavia hyrcaniae</name>
    <dbReference type="NCBI Taxonomy" id="113614"/>
    <lineage>
        <taxon>Eukaryota</taxon>
        <taxon>Fungi</taxon>
        <taxon>Dikarya</taxon>
        <taxon>Ascomycota</taxon>
        <taxon>Pezizomycotina</taxon>
        <taxon>Sordariomycetes</taxon>
        <taxon>Sordariomycetidae</taxon>
        <taxon>Sordariales</taxon>
        <taxon>Chaetomiaceae</taxon>
        <taxon>Parathielavia</taxon>
    </lineage>
</organism>
<comment type="subcellular location">
    <subcellularLocation>
        <location evidence="1">Preautophagosomal structure membrane</location>
        <topology evidence="1">Peripheral membrane protein</topology>
    </subcellularLocation>
</comment>
<protein>
    <recommendedName>
        <fullName evidence="7">Autophagy-related protein 1</fullName>
    </recommendedName>
</protein>
<feature type="compositionally biased region" description="Low complexity" evidence="9">
    <location>
        <begin position="735"/>
        <end position="746"/>
    </location>
</feature>
<dbReference type="InterPro" id="IPR011009">
    <property type="entry name" value="Kinase-like_dom_sf"/>
</dbReference>
<dbReference type="InterPro" id="IPR045269">
    <property type="entry name" value="Atg1-like"/>
</dbReference>
<feature type="compositionally biased region" description="Low complexity" evidence="9">
    <location>
        <begin position="258"/>
        <end position="268"/>
    </location>
</feature>
<keyword evidence="4 8" id="KW-0547">Nucleotide-binding</keyword>
<comment type="similarity">
    <text evidence="2">Belongs to the protein kinase superfamily. CAMK Ser/Thr protein kinase family. CHEK2 subfamily.</text>
</comment>
<keyword evidence="14" id="KW-1185">Reference proteome</keyword>
<proteinExistence type="inferred from homology"/>
<dbReference type="CDD" id="cd00060">
    <property type="entry name" value="FHA"/>
    <property type="match status" value="1"/>
</dbReference>
<dbReference type="Gene3D" id="2.60.200.20">
    <property type="match status" value="1"/>
</dbReference>
<feature type="compositionally biased region" description="Basic and acidic residues" evidence="9">
    <location>
        <begin position="825"/>
        <end position="834"/>
    </location>
</feature>
<accession>A0AAN6SZQ6</accession>
<feature type="signal peptide" evidence="10">
    <location>
        <begin position="1"/>
        <end position="26"/>
    </location>
</feature>
<dbReference type="EMBL" id="MU863646">
    <property type="protein sequence ID" value="KAK4099760.1"/>
    <property type="molecule type" value="Genomic_DNA"/>
</dbReference>
<dbReference type="GO" id="GO:0004674">
    <property type="term" value="F:protein serine/threonine kinase activity"/>
    <property type="evidence" value="ECO:0007669"/>
    <property type="project" value="InterPro"/>
</dbReference>
<feature type="chain" id="PRO_5042890126" description="Autophagy-related protein 1" evidence="10">
    <location>
        <begin position="27"/>
        <end position="1293"/>
    </location>
</feature>
<dbReference type="InterPro" id="IPR017441">
    <property type="entry name" value="Protein_kinase_ATP_BS"/>
</dbReference>
<dbReference type="Gene3D" id="1.10.510.10">
    <property type="entry name" value="Transferase(Phosphotransferase) domain 1"/>
    <property type="match status" value="1"/>
</dbReference>
<dbReference type="SMART" id="SM00220">
    <property type="entry name" value="S_TKc"/>
    <property type="match status" value="1"/>
</dbReference>
<dbReference type="PANTHER" id="PTHR24348">
    <property type="entry name" value="SERINE/THREONINE-PROTEIN KINASE UNC-51-RELATED"/>
    <property type="match status" value="1"/>
</dbReference>
<sequence>MHALVPATRQWRIAVFVLLTWPAATQTVVDPRRLGQQTSGFSDEDIADIICLLLPYSEHARQEVRRIASENSQHMVGREDVDDLRLDYTREDESRNFPGIHSDVGENHIALRFSSQVKDPSQGFTFGRNAAFCDICLQNDPHRRLSKVHFRIYLNEHGVLMLEDMSTNGTVVDEVLLKKKDNSRAETMRTLESGSKIKILMHQASLDIVFLVRIPIRDGPCAEEYKRNLDAYLADQALFSVDPGATIVPEPGGHVRLRPPLGRSPRPSAALGRNTTNAATAPRGQAADGRSRQSKSARDALPRPWNGSNKYNRVCEIGRGAFATVHKVTMKFDGRPYAAKELDKHKFMKKGVLDQKVENEMRIMQRVKHANIVEYIEHIDWDDRLLIIIMEFVGGGDLGKLIADNGPLSETGTKTMARQLLDALGYLHDMNITHRDVKPDNILVSSQVPFVVKLTDFGLSKMVDNEQTFLRTFCGTLLYCAPEVYSEYAEYDDHGRRHPRNRYRRPNAGQRYDHAVDIWSLGGVLFYALTKKPPFPARNGASHSELLHQIMTKPLDVSPLVEANVSDEGIDFISHMLDRRPETRATVEALQNYPWISGSFTTVAQSFEQIADEELHVNASQLSLEDTRRKQVECRELRVPSDDEISDDEDVDFDKSGLLSYESEKENYTFGPNHHPHRLFGEVNPSAVRSSGAIPADRLNLPIPTASFGSNATTEILGNELEIKDSFESEDSLTPRQKSQRSQPSSGGLRASVLSAGQSRSVDELNNMTFDVASQSLGGAESILENLNMKSHGVSLLRSHTTGDLNTSKRKPSSDGSEEDEVPGTEDRRGLKRIRSEASTKLGIDRVIEDGEYELLAQMPSIMRAQSGRQIDNPVHKSTYWSAQDRKTWHLAYPEMTQLQLDAFKMAASARDEEFGPGKTPLWDLALKYFPATNCERRRVDAGKPTQNGGAENGLIPSTAAPDASIPATSPDSDQGGITELKMPMHSDPGRPVVACLQSAPGSAIPFVTILITESMVSWGRATENTRLYAAKSDLRVPKYAFRILLWKPPHYDPAKNFRPWNRVPEADEHLFHFYISTKATAGIYINDVHLPSDDARNPAGPSRYWMTLHDGDRVSVWQTPDGRVRSELVFRCGWGGSAKPRAKSSATGSVVPSSQQPQPQPPSPGRGEGDFAPEDVAARLDEVCARAERKMRGLSEHDLKMEEANHDAEERMRHRVDRERQRSREFEARRLGACRALGIRRVSPAPGVTLGEESATQTPWASYGTGAGGRTVPNFRHASPSTLELLRGARRG</sequence>
<dbReference type="GO" id="GO:0034045">
    <property type="term" value="C:phagophore assembly site membrane"/>
    <property type="evidence" value="ECO:0007669"/>
    <property type="project" value="UniProtKB-SubCell"/>
</dbReference>
<dbReference type="SUPFAM" id="SSF49879">
    <property type="entry name" value="SMAD/FHA domain"/>
    <property type="match status" value="1"/>
</dbReference>
<evidence type="ECO:0000256" key="9">
    <source>
        <dbReference type="SAM" id="MobiDB-lite"/>
    </source>
</evidence>
<feature type="domain" description="Protein kinase" evidence="12">
    <location>
        <begin position="311"/>
        <end position="596"/>
    </location>
</feature>
<name>A0AAN6SZQ6_9PEZI</name>
<dbReference type="SUPFAM" id="SSF56112">
    <property type="entry name" value="Protein kinase-like (PK-like)"/>
    <property type="match status" value="1"/>
</dbReference>
<evidence type="ECO:0000256" key="8">
    <source>
        <dbReference type="PROSITE-ProRule" id="PRU10141"/>
    </source>
</evidence>
<feature type="domain" description="FHA" evidence="11">
    <location>
        <begin position="124"/>
        <end position="177"/>
    </location>
</feature>
<evidence type="ECO:0000256" key="7">
    <source>
        <dbReference type="ARBA" id="ARBA00030237"/>
    </source>
</evidence>
<evidence type="ECO:0000259" key="11">
    <source>
        <dbReference type="PROSITE" id="PS50006"/>
    </source>
</evidence>
<feature type="region of interest" description="Disordered" evidence="9">
    <location>
        <begin position="727"/>
        <end position="752"/>
    </location>
</feature>
<dbReference type="Proteomes" id="UP001305647">
    <property type="component" value="Unassembled WGS sequence"/>
</dbReference>
<gene>
    <name evidence="13" type="ORF">N658DRAFT_429037</name>
</gene>
<dbReference type="GO" id="GO:0005524">
    <property type="term" value="F:ATP binding"/>
    <property type="evidence" value="ECO:0007669"/>
    <property type="project" value="UniProtKB-UniRule"/>
</dbReference>
<dbReference type="FunFam" id="3.30.200.20:FF:000470">
    <property type="entry name" value="Serine/threonine-protein kinase RAD53"/>
    <property type="match status" value="1"/>
</dbReference>
<dbReference type="Pfam" id="PF00069">
    <property type="entry name" value="Pkinase"/>
    <property type="match status" value="1"/>
</dbReference>
<dbReference type="PROSITE" id="PS50011">
    <property type="entry name" value="PROTEIN_KINASE_DOM"/>
    <property type="match status" value="1"/>
</dbReference>
<reference evidence="13" key="1">
    <citation type="journal article" date="2023" name="Mol. Phylogenet. Evol.">
        <title>Genome-scale phylogeny and comparative genomics of the fungal order Sordariales.</title>
        <authorList>
            <person name="Hensen N."/>
            <person name="Bonometti L."/>
            <person name="Westerberg I."/>
            <person name="Brannstrom I.O."/>
            <person name="Guillou S."/>
            <person name="Cros-Aarteil S."/>
            <person name="Calhoun S."/>
            <person name="Haridas S."/>
            <person name="Kuo A."/>
            <person name="Mondo S."/>
            <person name="Pangilinan J."/>
            <person name="Riley R."/>
            <person name="LaButti K."/>
            <person name="Andreopoulos B."/>
            <person name="Lipzen A."/>
            <person name="Chen C."/>
            <person name="Yan M."/>
            <person name="Daum C."/>
            <person name="Ng V."/>
            <person name="Clum A."/>
            <person name="Steindorff A."/>
            <person name="Ohm R.A."/>
            <person name="Martin F."/>
            <person name="Silar P."/>
            <person name="Natvig D.O."/>
            <person name="Lalanne C."/>
            <person name="Gautier V."/>
            <person name="Ament-Velasquez S.L."/>
            <person name="Kruys A."/>
            <person name="Hutchinson M.I."/>
            <person name="Powell A.J."/>
            <person name="Barry K."/>
            <person name="Miller A.N."/>
            <person name="Grigoriev I.V."/>
            <person name="Debuchy R."/>
            <person name="Gladieux P."/>
            <person name="Hiltunen Thoren M."/>
            <person name="Johannesson H."/>
        </authorList>
    </citation>
    <scope>NUCLEOTIDE SEQUENCE</scope>
    <source>
        <strain evidence="13">CBS 757.83</strain>
    </source>
</reference>
<evidence type="ECO:0000313" key="13">
    <source>
        <dbReference type="EMBL" id="KAK4099760.1"/>
    </source>
</evidence>
<feature type="region of interest" description="Disordered" evidence="9">
    <location>
        <begin position="1137"/>
        <end position="1173"/>
    </location>
</feature>
<dbReference type="InterPro" id="IPR008271">
    <property type="entry name" value="Ser/Thr_kinase_AS"/>
</dbReference>
<feature type="region of interest" description="Disordered" evidence="9">
    <location>
        <begin position="250"/>
        <end position="305"/>
    </location>
</feature>
<evidence type="ECO:0000256" key="10">
    <source>
        <dbReference type="SAM" id="SignalP"/>
    </source>
</evidence>
<feature type="region of interest" description="Disordered" evidence="9">
    <location>
        <begin position="939"/>
        <end position="979"/>
    </location>
</feature>
<keyword evidence="10" id="KW-0732">Signal</keyword>
<feature type="region of interest" description="Disordered" evidence="9">
    <location>
        <begin position="1248"/>
        <end position="1293"/>
    </location>
</feature>
<keyword evidence="6" id="KW-0072">Autophagy</keyword>
<reference evidence="13" key="2">
    <citation type="submission" date="2023-05" db="EMBL/GenBank/DDBJ databases">
        <authorList>
            <consortium name="Lawrence Berkeley National Laboratory"/>
            <person name="Steindorff A."/>
            <person name="Hensen N."/>
            <person name="Bonometti L."/>
            <person name="Westerberg I."/>
            <person name="Brannstrom I.O."/>
            <person name="Guillou S."/>
            <person name="Cros-Aarteil S."/>
            <person name="Calhoun S."/>
            <person name="Haridas S."/>
            <person name="Kuo A."/>
            <person name="Mondo S."/>
            <person name="Pangilinan J."/>
            <person name="Riley R."/>
            <person name="Labutti K."/>
            <person name="Andreopoulos B."/>
            <person name="Lipzen A."/>
            <person name="Chen C."/>
            <person name="Yanf M."/>
            <person name="Daum C."/>
            <person name="Ng V."/>
            <person name="Clum A."/>
            <person name="Ohm R."/>
            <person name="Martin F."/>
            <person name="Silar P."/>
            <person name="Natvig D."/>
            <person name="Lalanne C."/>
            <person name="Gautier V."/>
            <person name="Ament-Velasquez S.L."/>
            <person name="Kruys A."/>
            <person name="Hutchinson M.I."/>
            <person name="Powell A.J."/>
            <person name="Barry K."/>
            <person name="Miller A.N."/>
            <person name="Grigoriev I.V."/>
            <person name="Debuchy R."/>
            <person name="Gladieux P."/>
            <person name="Thoren M.H."/>
            <person name="Johannesson H."/>
        </authorList>
    </citation>
    <scope>NUCLEOTIDE SEQUENCE</scope>
    <source>
        <strain evidence="13">CBS 757.83</strain>
    </source>
</reference>
<dbReference type="GO" id="GO:0010506">
    <property type="term" value="P:regulation of autophagy"/>
    <property type="evidence" value="ECO:0007669"/>
    <property type="project" value="InterPro"/>
</dbReference>